<keyword evidence="9" id="KW-1185">Reference proteome</keyword>
<dbReference type="GO" id="GO:0016798">
    <property type="term" value="F:hydrolase activity, acting on glycosyl bonds"/>
    <property type="evidence" value="ECO:0007669"/>
    <property type="project" value="UniProtKB-KW"/>
</dbReference>
<gene>
    <name evidence="8" type="ORF">KCG34_25155</name>
</gene>
<dbReference type="Proteomes" id="UP000676409">
    <property type="component" value="Chromosome"/>
</dbReference>
<dbReference type="CDD" id="cd15482">
    <property type="entry name" value="Sialidase_non-viral"/>
    <property type="match status" value="1"/>
</dbReference>
<feature type="signal peptide" evidence="7">
    <location>
        <begin position="1"/>
        <end position="24"/>
    </location>
</feature>
<organism evidence="8 9">
    <name type="scientific">Phenylobacterium montanum</name>
    <dbReference type="NCBI Taxonomy" id="2823693"/>
    <lineage>
        <taxon>Bacteria</taxon>
        <taxon>Pseudomonadati</taxon>
        <taxon>Pseudomonadota</taxon>
        <taxon>Alphaproteobacteria</taxon>
        <taxon>Caulobacterales</taxon>
        <taxon>Caulobacteraceae</taxon>
        <taxon>Phenylobacterium</taxon>
    </lineage>
</organism>
<evidence type="ECO:0000256" key="3">
    <source>
        <dbReference type="ARBA" id="ARBA00023277"/>
    </source>
</evidence>
<dbReference type="SUPFAM" id="SSF110296">
    <property type="entry name" value="Oligoxyloglucan reducing end-specific cellobiohydrolase"/>
    <property type="match status" value="2"/>
</dbReference>
<dbReference type="Gene3D" id="2.130.10.10">
    <property type="entry name" value="YVTN repeat-like/Quinoprotein amine dehydrogenase"/>
    <property type="match status" value="2"/>
</dbReference>
<evidence type="ECO:0000256" key="2">
    <source>
        <dbReference type="ARBA" id="ARBA00022801"/>
    </source>
</evidence>
<keyword evidence="1 7" id="KW-0732">Signal</keyword>
<dbReference type="PANTHER" id="PTHR43739">
    <property type="entry name" value="XYLOGLUCANASE (EUROFUNG)"/>
    <property type="match status" value="1"/>
</dbReference>
<accession>A0A975IUS7</accession>
<dbReference type="InterPro" id="IPR002860">
    <property type="entry name" value="BNR_rpt"/>
</dbReference>
<dbReference type="InterPro" id="IPR052025">
    <property type="entry name" value="Xyloglucanase_GH74"/>
</dbReference>
<dbReference type="KEGG" id="caul:KCG34_25155"/>
<comment type="similarity">
    <text evidence="6">Belongs to the glycosyl hydrolase 74 family.</text>
</comment>
<evidence type="ECO:0000256" key="4">
    <source>
        <dbReference type="ARBA" id="ARBA00023295"/>
    </source>
</evidence>
<evidence type="ECO:0000313" key="8">
    <source>
        <dbReference type="EMBL" id="QUD88277.1"/>
    </source>
</evidence>
<proteinExistence type="inferred from homology"/>
<sequence length="726" mass="76862">MRFWRPFAVAVTLALASTPAIVRAAPAQSYIWTSAPFGGGGFVDGLVFHPREKGLLYARTDVGGCYRWDAASRTWIALNDSLGRGDDQLAGALSLALDAGDPERVYVAAGEYTGDWARGGALLRSKDRGASWEIIDLPFKLGGNQDGRSTGERLAVDPNQGAILFLGSSRDGLWRSADRGKTWKRVGALPVASPSLVLFDPRNGEAGKPTTTLYAGAVSPTGPSLYVSHDGGASWAAEPGLPQGLTAHHAAFDSAGGLYVTFSDGPGPNGVKTGAVWKRDPAGGWSEITPAKPDATTPFGYAGLGVDAQHPGVVTVATLDRWHPGDEVFRSTDGGAHWTALGPLSRHEVGEAAWLAAYQQGRQGMGHWIDALAVDPFDADDAVYGTGYGLWRTTELSHADTGAPVEWRFADKGLEETVPLDLVSPSQGPHLLAAMGDVGGLAYDDTSAEPKDGFFLPVTETNQSVSVAALNPQRIARTADQAPSGGYLSLDGGQSWTPFAATPRVTKGADGRYHNAGHIALSAKGGFMVWAPEHQDGYASRDGGRSWTASAGWPDGGDKPLVPVADPTVEGVFYVSDPSRGELHVSVDGGAHFQLLAKGLPQWAGTLRLAPGRMRDLWLPTPQGLFHSADPDHPFKNLKQVNEAYQLGFGMAAPGHDYPAVYLWGRVLGVVGLFRSDDEGETWTRINDAAHQFGWLSGLTGDPRIYGRVYLATGGRGVMVGEPAAR</sequence>
<dbReference type="RefSeq" id="WP_211938328.1">
    <property type="nucleotide sequence ID" value="NZ_CP073078.1"/>
</dbReference>
<feature type="chain" id="PRO_5038138424" evidence="7">
    <location>
        <begin position="25"/>
        <end position="726"/>
    </location>
</feature>
<evidence type="ECO:0000256" key="7">
    <source>
        <dbReference type="SAM" id="SignalP"/>
    </source>
</evidence>
<dbReference type="EMBL" id="CP073078">
    <property type="protein sequence ID" value="QUD88277.1"/>
    <property type="molecule type" value="Genomic_DNA"/>
</dbReference>
<keyword evidence="2" id="KW-0378">Hydrolase</keyword>
<protein>
    <submittedName>
        <fullName evidence="8">Exo-alpha-sialidase</fullName>
    </submittedName>
</protein>
<dbReference type="GO" id="GO:0010411">
    <property type="term" value="P:xyloglucan metabolic process"/>
    <property type="evidence" value="ECO:0007669"/>
    <property type="project" value="TreeGrafter"/>
</dbReference>
<dbReference type="Pfam" id="PF15899">
    <property type="entry name" value="BNR_6"/>
    <property type="match status" value="1"/>
</dbReference>
<dbReference type="GO" id="GO:0000272">
    <property type="term" value="P:polysaccharide catabolic process"/>
    <property type="evidence" value="ECO:0007669"/>
    <property type="project" value="UniProtKB-KW"/>
</dbReference>
<keyword evidence="3" id="KW-0119">Carbohydrate metabolism</keyword>
<evidence type="ECO:0000256" key="6">
    <source>
        <dbReference type="ARBA" id="ARBA00037986"/>
    </source>
</evidence>
<dbReference type="PANTHER" id="PTHR43739:SF2">
    <property type="entry name" value="OLIGOXYLOGLUCAN-REDUCING END-SPECIFIC XYLOGLUCANASE-RELATED"/>
    <property type="match status" value="1"/>
</dbReference>
<keyword evidence="4" id="KW-0326">Glycosidase</keyword>
<evidence type="ECO:0000256" key="5">
    <source>
        <dbReference type="ARBA" id="ARBA00023326"/>
    </source>
</evidence>
<dbReference type="AlphaFoldDB" id="A0A975IUS7"/>
<name>A0A975IUS7_9CAUL</name>
<evidence type="ECO:0000256" key="1">
    <source>
        <dbReference type="ARBA" id="ARBA00022729"/>
    </source>
</evidence>
<evidence type="ECO:0000313" key="9">
    <source>
        <dbReference type="Proteomes" id="UP000676409"/>
    </source>
</evidence>
<reference evidence="8" key="1">
    <citation type="submission" date="2021-04" db="EMBL/GenBank/DDBJ databases">
        <title>The complete genome sequence of Caulobacter sp. S6.</title>
        <authorList>
            <person name="Tang Y."/>
            <person name="Ouyang W."/>
            <person name="Liu Q."/>
            <person name="Huang B."/>
            <person name="Guo Z."/>
            <person name="Lei P."/>
        </authorList>
    </citation>
    <scope>NUCLEOTIDE SEQUENCE</scope>
    <source>
        <strain evidence="8">S6</strain>
    </source>
</reference>
<dbReference type="InterPro" id="IPR015943">
    <property type="entry name" value="WD40/YVTN_repeat-like_dom_sf"/>
</dbReference>
<keyword evidence="5" id="KW-0624">Polysaccharide degradation</keyword>